<reference evidence="2" key="1">
    <citation type="journal article" date="2023" name="Comput. Struct. Biotechnol. J.">
        <title>Discovery of a novel marine Bacteroidetes with a rich repertoire of carbohydrate-active enzymes.</title>
        <authorList>
            <person name="Chen B."/>
            <person name="Liu G."/>
            <person name="Chen Q."/>
            <person name="Wang H."/>
            <person name="Liu L."/>
            <person name="Tang K."/>
        </authorList>
    </citation>
    <scope>NUCLEOTIDE SEQUENCE</scope>
    <source>
        <strain evidence="2">TK19036</strain>
    </source>
</reference>
<feature type="compositionally biased region" description="Basic residues" evidence="1">
    <location>
        <begin position="14"/>
        <end position="35"/>
    </location>
</feature>
<name>A0AA49JK93_9BACT</name>
<sequence>MHCRRLWRQCTAGTRRRPTAVTRRRLGSPRHRREPHHLEAGRAEAQTSTRLLWLG</sequence>
<gene>
    <name evidence="2" type="ORF">K4G66_15840</name>
</gene>
<dbReference type="EMBL" id="CP120682">
    <property type="protein sequence ID" value="WKN40166.1"/>
    <property type="molecule type" value="Genomic_DNA"/>
</dbReference>
<protein>
    <submittedName>
        <fullName evidence="2">Uncharacterized protein</fullName>
    </submittedName>
</protein>
<evidence type="ECO:0000313" key="2">
    <source>
        <dbReference type="EMBL" id="WKN40166.1"/>
    </source>
</evidence>
<organism evidence="2">
    <name type="scientific">Roseihalotalea indica</name>
    <dbReference type="NCBI Taxonomy" id="2867963"/>
    <lineage>
        <taxon>Bacteria</taxon>
        <taxon>Pseudomonadati</taxon>
        <taxon>Bacteroidota</taxon>
        <taxon>Cytophagia</taxon>
        <taxon>Cytophagales</taxon>
        <taxon>Catalimonadaceae</taxon>
        <taxon>Roseihalotalea</taxon>
    </lineage>
</organism>
<dbReference type="AlphaFoldDB" id="A0AA49JK93"/>
<proteinExistence type="predicted"/>
<reference evidence="2" key="2">
    <citation type="journal article" date="2024" name="Antonie Van Leeuwenhoek">
        <title>Roseihalotalea indica gen. nov., sp. nov., a halophilic Bacteroidetes from mesopelagic Southwest Indian Ocean with higher carbohydrate metabolic potential.</title>
        <authorList>
            <person name="Chen B."/>
            <person name="Zhang M."/>
            <person name="Lin D."/>
            <person name="Ye J."/>
            <person name="Tang K."/>
        </authorList>
    </citation>
    <scope>NUCLEOTIDE SEQUENCE</scope>
    <source>
        <strain evidence="2">TK19036</strain>
    </source>
</reference>
<feature type="region of interest" description="Disordered" evidence="1">
    <location>
        <begin position="14"/>
        <end position="48"/>
    </location>
</feature>
<accession>A0AA49JK93</accession>
<evidence type="ECO:0000256" key="1">
    <source>
        <dbReference type="SAM" id="MobiDB-lite"/>
    </source>
</evidence>